<evidence type="ECO:0000256" key="4">
    <source>
        <dbReference type="SAM" id="MobiDB-lite"/>
    </source>
</evidence>
<dbReference type="InterPro" id="IPR003593">
    <property type="entry name" value="AAA+_ATPase"/>
</dbReference>
<dbReference type="InterPro" id="IPR027417">
    <property type="entry name" value="P-loop_NTPase"/>
</dbReference>
<dbReference type="PANTHER" id="PTHR43392">
    <property type="entry name" value="AAA-TYPE ATPASE FAMILY PROTEIN / ANKYRIN REPEAT FAMILY PROTEIN"/>
    <property type="match status" value="1"/>
</dbReference>
<dbReference type="HOGENOM" id="CLU_001998_1_0_9"/>
<feature type="region of interest" description="Disordered" evidence="4">
    <location>
        <begin position="44"/>
        <end position="78"/>
    </location>
</feature>
<dbReference type="OrthoDB" id="9806903at2"/>
<dbReference type="Pfam" id="PF00004">
    <property type="entry name" value="AAA"/>
    <property type="match status" value="3"/>
</dbReference>
<dbReference type="Gene3D" id="1.10.8.60">
    <property type="match status" value="4"/>
</dbReference>
<dbReference type="GO" id="GO:0016887">
    <property type="term" value="F:ATP hydrolysis activity"/>
    <property type="evidence" value="ECO:0007669"/>
    <property type="project" value="InterPro"/>
</dbReference>
<dbReference type="InterPro" id="IPR041627">
    <property type="entry name" value="AAA_lid_6"/>
</dbReference>
<dbReference type="eggNOG" id="COG0542">
    <property type="taxonomic scope" value="Bacteria"/>
</dbReference>
<comment type="similarity">
    <text evidence="1">Belongs to the CbxX/CfxQ family.</text>
</comment>
<dbReference type="SUPFAM" id="SSF52540">
    <property type="entry name" value="P-loop containing nucleoside triphosphate hydrolases"/>
    <property type="match status" value="4"/>
</dbReference>
<dbReference type="InterPro" id="IPR003959">
    <property type="entry name" value="ATPase_AAA_core"/>
</dbReference>
<dbReference type="PRINTS" id="PR00819">
    <property type="entry name" value="CBXCFQXSUPER"/>
</dbReference>
<feature type="domain" description="AAA+ ATPase" evidence="5">
    <location>
        <begin position="998"/>
        <end position="1136"/>
    </location>
</feature>
<dbReference type="AlphaFoldDB" id="D9SRG7"/>
<dbReference type="EMBL" id="CP002160">
    <property type="protein sequence ID" value="ADL52396.1"/>
    <property type="molecule type" value="Genomic_DNA"/>
</dbReference>
<keyword evidence="2" id="KW-0547">Nucleotide-binding</keyword>
<evidence type="ECO:0000313" key="7">
    <source>
        <dbReference type="Proteomes" id="UP000002730"/>
    </source>
</evidence>
<dbReference type="Gene3D" id="3.40.50.300">
    <property type="entry name" value="P-loop containing nucleotide triphosphate hydrolases"/>
    <property type="match status" value="4"/>
</dbReference>
<organism evidence="6 7">
    <name type="scientific">Clostridium cellulovorans (strain ATCC 35296 / DSM 3052 / OCM 3 / 743B)</name>
    <dbReference type="NCBI Taxonomy" id="573061"/>
    <lineage>
        <taxon>Bacteria</taxon>
        <taxon>Bacillati</taxon>
        <taxon>Bacillota</taxon>
        <taxon>Clostridia</taxon>
        <taxon>Eubacteriales</taxon>
        <taxon>Clostridiaceae</taxon>
        <taxon>Clostridium</taxon>
    </lineage>
</organism>
<evidence type="ECO:0000256" key="1">
    <source>
        <dbReference type="ARBA" id="ARBA00010378"/>
    </source>
</evidence>
<dbReference type="Proteomes" id="UP000002730">
    <property type="component" value="Chromosome"/>
</dbReference>
<keyword evidence="7" id="KW-1185">Reference proteome</keyword>
<dbReference type="GO" id="GO:0005524">
    <property type="term" value="F:ATP binding"/>
    <property type="evidence" value="ECO:0007669"/>
    <property type="project" value="UniProtKB-KW"/>
</dbReference>
<dbReference type="PANTHER" id="PTHR43392:SF2">
    <property type="entry name" value="AAA-TYPE ATPASE FAMILY PROTEIN _ ANKYRIN REPEAT FAMILY PROTEIN"/>
    <property type="match status" value="1"/>
</dbReference>
<evidence type="ECO:0000313" key="6">
    <source>
        <dbReference type="EMBL" id="ADL52396.1"/>
    </source>
</evidence>
<dbReference type="SMART" id="SM00382">
    <property type="entry name" value="AAA"/>
    <property type="match status" value="3"/>
</dbReference>
<keyword evidence="3" id="KW-0067">ATP-binding</keyword>
<evidence type="ECO:0000259" key="5">
    <source>
        <dbReference type="SMART" id="SM00382"/>
    </source>
</evidence>
<dbReference type="eggNOG" id="COG0464">
    <property type="taxonomic scope" value="Bacteria"/>
</dbReference>
<evidence type="ECO:0000256" key="3">
    <source>
        <dbReference type="ARBA" id="ARBA00022840"/>
    </source>
</evidence>
<dbReference type="InterPro" id="IPR050773">
    <property type="entry name" value="CbxX/CfxQ_RuBisCO_ESX"/>
</dbReference>
<sequence length="1219" mass="136677">MNILKVLKFLFPEYQIVESFLENGFIGKKPRKVYQPNQYYNVNASPSSNGNYQTQSYSSGATNNSYGNANPSNNAATPNDTVTYTGNNTVNPTSYEVNEAFTNLSNELANRIVGQANSLNNLAIAFKRPFVAGYNLKKPRNSMFIIGDKSTGRHKCLKEIVKALYKKGMLNYDNATRLDLSLYPTASEQPIFLSDLYKGLYKHSDILVIDNFEKCSNNVISAISSLVIDGEYKLNARYAVQNNTLIEATGALMQNSVSALSANGKFFVFVTDQSESKIAEVFGSKFMTSVGDIIKMDSYTKGELVQITRKILIDLVILCKDKLSIELRYDDSLAVYFAEKYNNDKGLRAIERFIFDSVYKALAEYKLRNTMEKDSEVILSVSHEKIVAQIVGSHEKKVINLMDLLPKDYSASKLEEVKEELNSVIGLKKVKDYVLDLENNFKVQKMREDSGYKAAEISKHMIFTGNPGTGKTTIARIVAKYLKAIGVLSTGQLREVTRADLVAQYVGHTAKQTNEVVRSAIGGVLFIDEAYSLCRDKNDTFGLEAIDALVKAIEDNRDDLVVILAGYKDEMEGFLNTNSGLKSRFPNIIDFEDYTAEEMHEIALITAKSKGYKIATGCKESLIRVFDKSQIKGRNDSGNGRLVRNYIESAILEQSKRLIKDLNSQMDLLVYEDFKFEDYEKFDLDKALSEIIGLESVKDFVRTQYNLLVANEKRRKAGIELDTTQSLNMIFSGNPGTGKTTIARVVASMFKEMGLLKKGHLVETDRGGLVAQYQGQTAVKTEEVFKSALGGVLFIDEAYSLTSDGNSYGKEAIDTLVKLIEDYRGEIVVILAGYKKEMADFIKVNSGLESRFPLLIDFPDYSAKELYEIALRMIYSKGFQVDETVKERLFEEIQEMQKTSTAHSGNGRMARNFVEKIIRNQSARIASEDVTIAELNKILLSDMINTVDSNRTEAYDLDKALNKIIGLDEVKSYIRSLHARLRLQSERKKMGMIIDNSQTLHMIFKGNPGTGKTMVARTVADVLYNIGVIRTNKLVETDRASLVAGYVGQTAIKTTEKVMEAMDGVLFIDEAYSLANGGANDFGREAIDTLVKLMDDHRERLVVILAGYSKDMDDFLNTNAGLKSRFPNIIEFADYNVQELMEIAKGFYKGKGYELTQEAENKLSGMLGENLKEESFGNGRYVRNIIEKSVNNQALRLSTDMDLTREELTVIEVEDIERM</sequence>
<gene>
    <name evidence="6" type="ordered locus">Clocel_2696</name>
</gene>
<dbReference type="CDD" id="cd00009">
    <property type="entry name" value="AAA"/>
    <property type="match status" value="3"/>
</dbReference>
<reference evidence="6 7" key="1">
    <citation type="submission" date="2010-08" db="EMBL/GenBank/DDBJ databases">
        <title>Complete sequence of Clostridium cellulovorans 743B.</title>
        <authorList>
            <consortium name="US DOE Joint Genome Institute"/>
            <person name="Lucas S."/>
            <person name="Copeland A."/>
            <person name="Lapidus A."/>
            <person name="Cheng J.-F."/>
            <person name="Bruce D."/>
            <person name="Goodwin L."/>
            <person name="Pitluck S."/>
            <person name="Chertkov O."/>
            <person name="Detter J.C."/>
            <person name="Han C."/>
            <person name="Tapia R."/>
            <person name="Land M."/>
            <person name="Hauser L."/>
            <person name="Chang Y.-J."/>
            <person name="Jeffries C."/>
            <person name="Kyrpides N."/>
            <person name="Ivanova N."/>
            <person name="Mikhailova N."/>
            <person name="Hemme C.L."/>
            <person name="Woyke T."/>
        </authorList>
    </citation>
    <scope>NUCLEOTIDE SEQUENCE [LARGE SCALE GENOMIC DNA]</scope>
    <source>
        <strain evidence="7">ATCC 35296 / DSM 3052 / OCM 3 / 743B</strain>
    </source>
</reference>
<name>D9SRG7_CLOC7</name>
<dbReference type="STRING" id="573061.Clocel_2696"/>
<dbReference type="RefSeq" id="WP_010074513.1">
    <property type="nucleotide sequence ID" value="NC_014393.1"/>
</dbReference>
<accession>D9SRG7</accession>
<feature type="domain" description="AAA+ ATPase" evidence="5">
    <location>
        <begin position="725"/>
        <end position="862"/>
    </location>
</feature>
<feature type="compositionally biased region" description="Low complexity" evidence="4">
    <location>
        <begin position="63"/>
        <end position="78"/>
    </location>
</feature>
<feature type="compositionally biased region" description="Polar residues" evidence="4">
    <location>
        <begin position="44"/>
        <end position="62"/>
    </location>
</feature>
<dbReference type="Pfam" id="PF17866">
    <property type="entry name" value="AAA_lid_6"/>
    <property type="match status" value="3"/>
</dbReference>
<dbReference type="FunFam" id="3.40.50.300:FF:000216">
    <property type="entry name" value="Type VII secretion ATPase EccA"/>
    <property type="match status" value="3"/>
</dbReference>
<dbReference type="KEGG" id="ccb:Clocel_2696"/>
<dbReference type="InterPro" id="IPR000641">
    <property type="entry name" value="CbxX/CfxQ"/>
</dbReference>
<feature type="domain" description="AAA+ ATPase" evidence="5">
    <location>
        <begin position="457"/>
        <end position="595"/>
    </location>
</feature>
<protein>
    <submittedName>
        <fullName evidence="6">AAA ATPase central domain protein</fullName>
    </submittedName>
</protein>
<proteinExistence type="inferred from homology"/>
<evidence type="ECO:0000256" key="2">
    <source>
        <dbReference type="ARBA" id="ARBA00022741"/>
    </source>
</evidence>